<dbReference type="InterPro" id="IPR004550">
    <property type="entry name" value="AsnASE_II"/>
</dbReference>
<gene>
    <name evidence="5" type="ORF">MNB_SV-5-318</name>
</gene>
<dbReference type="InterPro" id="IPR027474">
    <property type="entry name" value="L-asparaginase_N"/>
</dbReference>
<dbReference type="PROSITE" id="PS00144">
    <property type="entry name" value="ASN_GLN_ASE_1"/>
    <property type="match status" value="1"/>
</dbReference>
<dbReference type="SUPFAM" id="SSF53774">
    <property type="entry name" value="Glutaminase/Asparaginase"/>
    <property type="match status" value="1"/>
</dbReference>
<dbReference type="FunFam" id="3.40.50.1170:FF:000001">
    <property type="entry name" value="L-asparaginase 2"/>
    <property type="match status" value="1"/>
</dbReference>
<dbReference type="GO" id="GO:0004067">
    <property type="term" value="F:asparaginase activity"/>
    <property type="evidence" value="ECO:0007669"/>
    <property type="project" value="UniProtKB-EC"/>
</dbReference>
<keyword evidence="2 5" id="KW-0378">Hydrolase</keyword>
<dbReference type="Gene3D" id="3.40.50.1170">
    <property type="entry name" value="L-asparaginase, N-terminal domain"/>
    <property type="match status" value="1"/>
</dbReference>
<dbReference type="PRINTS" id="PR00139">
    <property type="entry name" value="ASNGLNASE"/>
</dbReference>
<dbReference type="PROSITE" id="PS00917">
    <property type="entry name" value="ASN_GLN_ASE_2"/>
    <property type="match status" value="1"/>
</dbReference>
<dbReference type="GO" id="GO:0006528">
    <property type="term" value="P:asparagine metabolic process"/>
    <property type="evidence" value="ECO:0007669"/>
    <property type="project" value="InterPro"/>
</dbReference>
<dbReference type="InterPro" id="IPR027473">
    <property type="entry name" value="L-asparaginase_C"/>
</dbReference>
<reference evidence="5" key="1">
    <citation type="submission" date="2016-10" db="EMBL/GenBank/DDBJ databases">
        <authorList>
            <person name="de Groot N.N."/>
        </authorList>
    </citation>
    <scope>NUCLEOTIDE SEQUENCE</scope>
</reference>
<dbReference type="PANTHER" id="PTHR11707:SF28">
    <property type="entry name" value="60 KDA LYSOPHOSPHOLIPASE"/>
    <property type="match status" value="1"/>
</dbReference>
<dbReference type="AlphaFoldDB" id="A0A1W1EFV5"/>
<dbReference type="EC" id="3.5.1.1" evidence="5"/>
<dbReference type="InterPro" id="IPR036152">
    <property type="entry name" value="Asp/glu_Ase-like_sf"/>
</dbReference>
<sequence>MKNLIKKSLAVLLIAMPMLLSAAAKLPHVVIVTTGGTVAMKLDAKTGALVPAVSGKDLIEAVPGLGKIATIETVEFCNIDSSKMTPTIWRDLSEKVDSILAREDVTGVVVTHGTDTMEDGVFFLQTTLKSEKTVAFVGAQRSASDLSADGPANIFDAVMTVVSPDSKGWGAVLVMDQYINGARYVQKTHTTNPHTFMSGQYGYLGYVVNNKVMKFNDVLKVEKLALPKKMAYVPTFYTFPGDNGSAIKHAVDDGAKGIAVAGLGAGNVGVGVAEAIEYALSKDIPVVIGTRVFEGGVYPMYGGAGGGSSLMKAGAVLSKDLGLNKARLLLQIAVSNGMTKEEIVKLFN</sequence>
<dbReference type="InterPro" id="IPR006034">
    <property type="entry name" value="Asparaginase/glutaminase-like"/>
</dbReference>
<dbReference type="CDD" id="cd08964">
    <property type="entry name" value="L-asparaginase_II"/>
    <property type="match status" value="1"/>
</dbReference>
<dbReference type="Pfam" id="PF00710">
    <property type="entry name" value="Asparaginase"/>
    <property type="match status" value="1"/>
</dbReference>
<evidence type="ECO:0000256" key="1">
    <source>
        <dbReference type="ARBA" id="ARBA00010518"/>
    </source>
</evidence>
<feature type="domain" description="L-asparaginase N-terminal" evidence="3">
    <location>
        <begin position="28"/>
        <end position="213"/>
    </location>
</feature>
<dbReference type="EMBL" id="FPKX01000067">
    <property type="protein sequence ID" value="SFZ98914.1"/>
    <property type="molecule type" value="Genomic_DNA"/>
</dbReference>
<dbReference type="Pfam" id="PF17763">
    <property type="entry name" value="Asparaginase_C"/>
    <property type="match status" value="1"/>
</dbReference>
<dbReference type="PROSITE" id="PS51732">
    <property type="entry name" value="ASN_GLN_ASE_3"/>
    <property type="match status" value="1"/>
</dbReference>
<dbReference type="InterPro" id="IPR027475">
    <property type="entry name" value="Asparaginase/glutaminase_AS2"/>
</dbReference>
<dbReference type="SMART" id="SM00870">
    <property type="entry name" value="Asparaginase"/>
    <property type="match status" value="1"/>
</dbReference>
<dbReference type="PIRSF" id="PIRSF500176">
    <property type="entry name" value="L_ASNase"/>
    <property type="match status" value="1"/>
</dbReference>
<evidence type="ECO:0000259" key="4">
    <source>
        <dbReference type="Pfam" id="PF17763"/>
    </source>
</evidence>
<comment type="similarity">
    <text evidence="1">Belongs to the asparaginase 1 family.</text>
</comment>
<name>A0A1W1EFV5_9ZZZZ</name>
<evidence type="ECO:0000259" key="3">
    <source>
        <dbReference type="Pfam" id="PF00710"/>
    </source>
</evidence>
<evidence type="ECO:0000256" key="2">
    <source>
        <dbReference type="ARBA" id="ARBA00022801"/>
    </source>
</evidence>
<feature type="domain" description="Asparaginase/glutaminase C-terminal" evidence="4">
    <location>
        <begin position="233"/>
        <end position="347"/>
    </location>
</feature>
<dbReference type="PIRSF" id="PIRSF001220">
    <property type="entry name" value="L-ASNase_gatD"/>
    <property type="match status" value="1"/>
</dbReference>
<evidence type="ECO:0000313" key="5">
    <source>
        <dbReference type="EMBL" id="SFZ98914.1"/>
    </source>
</evidence>
<organism evidence="5">
    <name type="scientific">hydrothermal vent metagenome</name>
    <dbReference type="NCBI Taxonomy" id="652676"/>
    <lineage>
        <taxon>unclassified sequences</taxon>
        <taxon>metagenomes</taxon>
        <taxon>ecological metagenomes</taxon>
    </lineage>
</organism>
<dbReference type="InterPro" id="IPR040919">
    <property type="entry name" value="Asparaginase_C"/>
</dbReference>
<protein>
    <submittedName>
        <fullName evidence="5">L-asparaginase</fullName>
        <ecNumber evidence="5">3.5.1.1</ecNumber>
    </submittedName>
</protein>
<dbReference type="InterPro" id="IPR020827">
    <property type="entry name" value="Asparaginase/glutaminase_AS1"/>
</dbReference>
<proteinExistence type="inferred from homology"/>
<dbReference type="PANTHER" id="PTHR11707">
    <property type="entry name" value="L-ASPARAGINASE"/>
    <property type="match status" value="1"/>
</dbReference>
<dbReference type="InterPro" id="IPR037152">
    <property type="entry name" value="L-asparaginase_N_sf"/>
</dbReference>
<accession>A0A1W1EFV5</accession>
<dbReference type="Gene3D" id="3.40.50.40">
    <property type="match status" value="1"/>
</dbReference>